<keyword evidence="6" id="KW-0456">Lyase</keyword>
<feature type="chain" id="PRO_5020539151" evidence="3">
    <location>
        <begin position="21"/>
        <end position="465"/>
    </location>
</feature>
<dbReference type="SUPFAM" id="SSF51445">
    <property type="entry name" value="(Trans)glycosidases"/>
    <property type="match status" value="1"/>
</dbReference>
<comment type="cofactor">
    <cofactor evidence="1">
        <name>Ca(2+)</name>
        <dbReference type="ChEBI" id="CHEBI:29108"/>
    </cofactor>
</comment>
<dbReference type="GO" id="GO:0016829">
    <property type="term" value="F:lyase activity"/>
    <property type="evidence" value="ECO:0007669"/>
    <property type="project" value="UniProtKB-KW"/>
</dbReference>
<dbReference type="AlphaFoldDB" id="A0A4R1BKF5"/>
<evidence type="ECO:0000259" key="5">
    <source>
        <dbReference type="SMART" id="SM00642"/>
    </source>
</evidence>
<evidence type="ECO:0000256" key="2">
    <source>
        <dbReference type="ARBA" id="ARBA00022723"/>
    </source>
</evidence>
<dbReference type="Gene3D" id="3.20.20.80">
    <property type="entry name" value="Glycosidases"/>
    <property type="match status" value="1"/>
</dbReference>
<dbReference type="InterPro" id="IPR017853">
    <property type="entry name" value="GH"/>
</dbReference>
<dbReference type="GO" id="GO:0046872">
    <property type="term" value="F:metal ion binding"/>
    <property type="evidence" value="ECO:0007669"/>
    <property type="project" value="UniProtKB-KW"/>
</dbReference>
<dbReference type="Proteomes" id="UP000295334">
    <property type="component" value="Unassembled WGS sequence"/>
</dbReference>
<keyword evidence="3" id="KW-0732">Signal</keyword>
<dbReference type="PANTHER" id="PTHR47786">
    <property type="entry name" value="ALPHA-1,4-GLUCAN:MALTOSE-1-PHOSPHATE MALTOSYLTRANSFERASE"/>
    <property type="match status" value="1"/>
</dbReference>
<dbReference type="Gene3D" id="2.60.40.1180">
    <property type="entry name" value="Golgi alpha-mannosidase II"/>
    <property type="match status" value="1"/>
</dbReference>
<organism evidence="6 7">
    <name type="scientific">Flaviaesturariibacter flavus</name>
    <dbReference type="NCBI Taxonomy" id="2502780"/>
    <lineage>
        <taxon>Bacteria</taxon>
        <taxon>Pseudomonadati</taxon>
        <taxon>Bacteroidota</taxon>
        <taxon>Chitinophagia</taxon>
        <taxon>Chitinophagales</taxon>
        <taxon>Chitinophagaceae</taxon>
        <taxon>Flaviaestuariibacter</taxon>
    </lineage>
</organism>
<evidence type="ECO:0000259" key="4">
    <source>
        <dbReference type="SMART" id="SM00632"/>
    </source>
</evidence>
<dbReference type="InterPro" id="IPR032091">
    <property type="entry name" value="Malt_amylase-like_C"/>
</dbReference>
<comment type="caution">
    <text evidence="6">The sequence shown here is derived from an EMBL/GenBank/DDBJ whole genome shotgun (WGS) entry which is preliminary data.</text>
</comment>
<dbReference type="PANTHER" id="PTHR47786:SF2">
    <property type="entry name" value="GLYCOSYL HYDROLASE FAMILY 13 CATALYTIC DOMAIN-CONTAINING PROTEIN"/>
    <property type="match status" value="1"/>
</dbReference>
<dbReference type="InterPro" id="IPR006047">
    <property type="entry name" value="GH13_cat_dom"/>
</dbReference>
<feature type="domain" description="Glycosyl hydrolase family 13 catalytic" evidence="5">
    <location>
        <begin position="63"/>
        <end position="357"/>
    </location>
</feature>
<dbReference type="Pfam" id="PF00128">
    <property type="entry name" value="Alpha-amylase"/>
    <property type="match status" value="1"/>
</dbReference>
<protein>
    <submittedName>
        <fullName evidence="6">Alpha-amlyase</fullName>
    </submittedName>
</protein>
<feature type="signal peptide" evidence="3">
    <location>
        <begin position="1"/>
        <end position="20"/>
    </location>
</feature>
<gene>
    <name evidence="6" type="ORF">EPD60_06340</name>
</gene>
<reference evidence="6 7" key="1">
    <citation type="submission" date="2019-03" db="EMBL/GenBank/DDBJ databases">
        <authorList>
            <person name="Kim M.K.M."/>
        </authorList>
    </citation>
    <scope>NUCLEOTIDE SEQUENCE [LARGE SCALE GENOMIC DNA]</scope>
    <source>
        <strain evidence="6 7">17J68-12</strain>
    </source>
</reference>
<dbReference type="CDD" id="cd11313">
    <property type="entry name" value="AmyAc_arch_bac_AmyA"/>
    <property type="match status" value="1"/>
</dbReference>
<dbReference type="SUPFAM" id="SSF51011">
    <property type="entry name" value="Glycosyl hydrolase domain"/>
    <property type="match status" value="1"/>
</dbReference>
<dbReference type="OrthoDB" id="9805159at2"/>
<keyword evidence="7" id="KW-1185">Reference proteome</keyword>
<dbReference type="PROSITE" id="PS51257">
    <property type="entry name" value="PROKAR_LIPOPROTEIN"/>
    <property type="match status" value="1"/>
</dbReference>
<dbReference type="GO" id="GO:0005975">
    <property type="term" value="P:carbohydrate metabolic process"/>
    <property type="evidence" value="ECO:0007669"/>
    <property type="project" value="InterPro"/>
</dbReference>
<sequence length="465" mass="52487">MNRIASLALCLSILIASCNGDFRSSPVAAPLSDTLPRYVELQHPGWIRSATLYEVNLRQYTPEGTFRAFERELPRLKALGVDILWLMPVQPIGRQNRKGSLGSYYSVRDYYGVNPEFGGMSDFKHLVDAVHQQGMRVIIDWVANHSAWDNPIAKQHPDWYTRNRDGSFQSTPWRDYDDIIDFDYSKPGLRRYMTDAMAWWVRETGIDGYRCDVAAFVPLDFWEGVRKKLDAIRPVFLLAEAADRDLHRRAFDATYSWALWDQLHAVCKAGKPAESLAGGYIAEHVSTWPEDAIRVQFTDNHDKNAWEGAAPANFGKGLHAAIVLTALMDGMPLVYSGQEAGLDRPLQFFEKDLIPWKPDSAAALISRLFALKHAHPALWNGHWGGPMVRIKNNRMGQVLSFVREKGKDKVIVVVNLSDKEADVTLETRFDAGNYTDAFSGMPVSLGEAQHLQLGSWSWKVYTSAP</sequence>
<evidence type="ECO:0000256" key="3">
    <source>
        <dbReference type="SAM" id="SignalP"/>
    </source>
</evidence>
<accession>A0A4R1BKF5</accession>
<dbReference type="EMBL" id="SJZI01000008">
    <property type="protein sequence ID" value="TCJ17799.1"/>
    <property type="molecule type" value="Genomic_DNA"/>
</dbReference>
<evidence type="ECO:0000313" key="6">
    <source>
        <dbReference type="EMBL" id="TCJ17799.1"/>
    </source>
</evidence>
<evidence type="ECO:0000313" key="7">
    <source>
        <dbReference type="Proteomes" id="UP000295334"/>
    </source>
</evidence>
<name>A0A4R1BKF5_9BACT</name>
<dbReference type="SMART" id="SM00642">
    <property type="entry name" value="Aamy"/>
    <property type="match status" value="1"/>
</dbReference>
<dbReference type="SMART" id="SM00632">
    <property type="entry name" value="Aamy_C"/>
    <property type="match status" value="1"/>
</dbReference>
<dbReference type="RefSeq" id="WP_131447967.1">
    <property type="nucleotide sequence ID" value="NZ_SJZI01000008.1"/>
</dbReference>
<dbReference type="InterPro" id="IPR031319">
    <property type="entry name" value="A-amylase_C"/>
</dbReference>
<feature type="domain" description="Alpha-amylase C-terminal" evidence="4">
    <location>
        <begin position="392"/>
        <end position="465"/>
    </location>
</feature>
<evidence type="ECO:0000256" key="1">
    <source>
        <dbReference type="ARBA" id="ARBA00001913"/>
    </source>
</evidence>
<dbReference type="InterPro" id="IPR013780">
    <property type="entry name" value="Glyco_hydro_b"/>
</dbReference>
<proteinExistence type="predicted"/>
<keyword evidence="2" id="KW-0479">Metal-binding</keyword>
<dbReference type="Pfam" id="PF16657">
    <property type="entry name" value="Malt_amylase_C"/>
    <property type="match status" value="1"/>
</dbReference>